<comment type="caution">
    <text evidence="1">The sequence shown here is derived from an EMBL/GenBank/DDBJ whole genome shotgun (WGS) entry which is preliminary data.</text>
</comment>
<dbReference type="InterPro" id="IPR027417">
    <property type="entry name" value="P-loop_NTPase"/>
</dbReference>
<sequence length="167" mass="19527">MKDLIVIAGAPGTGKTTISNLLARELNSFVFDFGVLRQIHLDNDWSNWSEAEEQMAFENLIFILKNYKKHGHKNVILNDLQDFRILQIPDVLSDLNYMIFSLFVSKDEELKRRLEEPRDSGYKRIQKAIEWNQALMKRPVVKNEFKIDNTHNAPKETVAQLLELLRK</sequence>
<evidence type="ECO:0000313" key="1">
    <source>
        <dbReference type="EMBL" id="KKU91652.1"/>
    </source>
</evidence>
<dbReference type="SUPFAM" id="SSF52540">
    <property type="entry name" value="P-loop containing nucleoside triphosphate hydrolases"/>
    <property type="match status" value="1"/>
</dbReference>
<dbReference type="Gene3D" id="3.40.50.300">
    <property type="entry name" value="P-loop containing nucleotide triphosphate hydrolases"/>
    <property type="match status" value="1"/>
</dbReference>
<organism evidence="1 2">
    <name type="scientific">Candidatus Jorgensenbacteria bacterium GW2011_GWA1_48_11</name>
    <dbReference type="NCBI Taxonomy" id="1618660"/>
    <lineage>
        <taxon>Bacteria</taxon>
        <taxon>Candidatus Joergenseniibacteriota</taxon>
    </lineage>
</organism>
<proteinExistence type="predicted"/>
<accession>A0A0G1UC04</accession>
<dbReference type="Proteomes" id="UP000034956">
    <property type="component" value="Unassembled WGS sequence"/>
</dbReference>
<dbReference type="AlphaFoldDB" id="A0A0G1UC04"/>
<dbReference type="Pfam" id="PF13238">
    <property type="entry name" value="AAA_18"/>
    <property type="match status" value="1"/>
</dbReference>
<gene>
    <name evidence="1" type="ORF">UY23_C0001G0258</name>
</gene>
<name>A0A0G1UC04_9BACT</name>
<protein>
    <submittedName>
        <fullName evidence="1">Uncharacterized protein</fullName>
    </submittedName>
</protein>
<dbReference type="EMBL" id="LCPF01000001">
    <property type="protein sequence ID" value="KKU91652.1"/>
    <property type="molecule type" value="Genomic_DNA"/>
</dbReference>
<reference evidence="1 2" key="1">
    <citation type="journal article" date="2015" name="Nature">
        <title>rRNA introns, odd ribosomes, and small enigmatic genomes across a large radiation of phyla.</title>
        <authorList>
            <person name="Brown C.T."/>
            <person name="Hug L.A."/>
            <person name="Thomas B.C."/>
            <person name="Sharon I."/>
            <person name="Castelle C.J."/>
            <person name="Singh A."/>
            <person name="Wilkins M.J."/>
            <person name="Williams K.H."/>
            <person name="Banfield J.F."/>
        </authorList>
    </citation>
    <scope>NUCLEOTIDE SEQUENCE [LARGE SCALE GENOMIC DNA]</scope>
</reference>
<evidence type="ECO:0000313" key="2">
    <source>
        <dbReference type="Proteomes" id="UP000034956"/>
    </source>
</evidence>